<feature type="region of interest" description="Disordered" evidence="4">
    <location>
        <begin position="145"/>
        <end position="195"/>
    </location>
</feature>
<protein>
    <recommendedName>
        <fullName evidence="5">SHSP domain-containing protein</fullName>
    </recommendedName>
</protein>
<evidence type="ECO:0000256" key="3">
    <source>
        <dbReference type="RuleBase" id="RU003616"/>
    </source>
</evidence>
<dbReference type="Pfam" id="PF00011">
    <property type="entry name" value="HSP20"/>
    <property type="match status" value="1"/>
</dbReference>
<keyword evidence="7" id="KW-1185">Reference proteome</keyword>
<dbReference type="STRING" id="348802.A0A0D2EX60"/>
<dbReference type="InterPro" id="IPR031107">
    <property type="entry name" value="Small_HSP"/>
</dbReference>
<evidence type="ECO:0000256" key="4">
    <source>
        <dbReference type="SAM" id="MobiDB-lite"/>
    </source>
</evidence>
<accession>A0A0D2EX60</accession>
<dbReference type="InterPro" id="IPR002068">
    <property type="entry name" value="A-crystallin/Hsp20_dom"/>
</dbReference>
<dbReference type="Gene3D" id="2.60.40.790">
    <property type="match status" value="1"/>
</dbReference>
<dbReference type="OrthoDB" id="1431247at2759"/>
<evidence type="ECO:0000313" key="7">
    <source>
        <dbReference type="Proteomes" id="UP000054342"/>
    </source>
</evidence>
<feature type="compositionally biased region" description="Low complexity" evidence="4">
    <location>
        <begin position="151"/>
        <end position="174"/>
    </location>
</feature>
<feature type="domain" description="SHSP" evidence="5">
    <location>
        <begin position="94"/>
        <end position="249"/>
    </location>
</feature>
<dbReference type="Proteomes" id="UP000054342">
    <property type="component" value="Unassembled WGS sequence"/>
</dbReference>
<dbReference type="PROSITE" id="PS01031">
    <property type="entry name" value="SHSP"/>
    <property type="match status" value="1"/>
</dbReference>
<reference evidence="6 7" key="1">
    <citation type="submission" date="2015-01" db="EMBL/GenBank/DDBJ databases">
        <title>The Genome Sequence of Exophiala xenobiotica CBS118157.</title>
        <authorList>
            <consortium name="The Broad Institute Genomics Platform"/>
            <person name="Cuomo C."/>
            <person name="de Hoog S."/>
            <person name="Gorbushina A."/>
            <person name="Stielow B."/>
            <person name="Teixiera M."/>
            <person name="Abouelleil A."/>
            <person name="Chapman S.B."/>
            <person name="Priest M."/>
            <person name="Young S.K."/>
            <person name="Wortman J."/>
            <person name="Nusbaum C."/>
            <person name="Birren B."/>
        </authorList>
    </citation>
    <scope>NUCLEOTIDE SEQUENCE [LARGE SCALE GENOMIC DNA]</scope>
    <source>
        <strain evidence="6 7">CBS 118157</strain>
    </source>
</reference>
<keyword evidence="1" id="KW-0346">Stress response</keyword>
<dbReference type="InterPro" id="IPR008978">
    <property type="entry name" value="HSP20-like_chaperone"/>
</dbReference>
<organism evidence="6 7">
    <name type="scientific">Exophiala xenobiotica</name>
    <dbReference type="NCBI Taxonomy" id="348802"/>
    <lineage>
        <taxon>Eukaryota</taxon>
        <taxon>Fungi</taxon>
        <taxon>Dikarya</taxon>
        <taxon>Ascomycota</taxon>
        <taxon>Pezizomycotina</taxon>
        <taxon>Eurotiomycetes</taxon>
        <taxon>Chaetothyriomycetidae</taxon>
        <taxon>Chaetothyriales</taxon>
        <taxon>Herpotrichiellaceae</taxon>
        <taxon>Exophiala</taxon>
    </lineage>
</organism>
<name>A0A0D2EX60_9EURO</name>
<evidence type="ECO:0000256" key="2">
    <source>
        <dbReference type="PROSITE-ProRule" id="PRU00285"/>
    </source>
</evidence>
<proteinExistence type="inferred from homology"/>
<sequence length="249" mass="28347">MRPFTFPAFIRQQSAYNFMTSTLRRLPHRVLTTTSRVTKPTTTTTKAFNTTTQSRNMALFPRFGSAFGPYRHEMQPFFKLFDDTFSELQKIQDTAQRSFTPKFDVKEAKDKYVLEGELPGIEQKDVTIEFADESTLTIKGRTEHYREEGQKPSAQQQGQGQQGAEQKQQQESSSTEVATTGSKEVGKHEPQHTYWVSERSVGEFARSFAFPTRVDHENVKASLKNGILSVVVPKLQKAPASRKIEINNE</sequence>
<dbReference type="RefSeq" id="XP_013312983.1">
    <property type="nucleotide sequence ID" value="XM_013457529.1"/>
</dbReference>
<comment type="similarity">
    <text evidence="2 3">Belongs to the small heat shock protein (HSP20) family.</text>
</comment>
<gene>
    <name evidence="6" type="ORF">PV05_08039</name>
</gene>
<dbReference type="HOGENOM" id="CLU_046737_1_1_1"/>
<dbReference type="GeneID" id="25329947"/>
<dbReference type="EMBL" id="KN847321">
    <property type="protein sequence ID" value="KIW52399.1"/>
    <property type="molecule type" value="Genomic_DNA"/>
</dbReference>
<dbReference type="PANTHER" id="PTHR11527">
    <property type="entry name" value="HEAT-SHOCK PROTEIN 20 FAMILY MEMBER"/>
    <property type="match status" value="1"/>
</dbReference>
<dbReference type="AlphaFoldDB" id="A0A0D2EX60"/>
<evidence type="ECO:0000259" key="5">
    <source>
        <dbReference type="PROSITE" id="PS01031"/>
    </source>
</evidence>
<dbReference type="CDD" id="cd06464">
    <property type="entry name" value="ACD_sHsps-like"/>
    <property type="match status" value="1"/>
</dbReference>
<evidence type="ECO:0000313" key="6">
    <source>
        <dbReference type="EMBL" id="KIW52399.1"/>
    </source>
</evidence>
<evidence type="ECO:0000256" key="1">
    <source>
        <dbReference type="ARBA" id="ARBA00023016"/>
    </source>
</evidence>
<dbReference type="SUPFAM" id="SSF49764">
    <property type="entry name" value="HSP20-like chaperones"/>
    <property type="match status" value="1"/>
</dbReference>